<reference evidence="8" key="1">
    <citation type="submission" date="2018-08" db="EMBL/GenBank/DDBJ databases">
        <authorList>
            <person name="Im W.T."/>
        </authorList>
    </citation>
    <scope>NUCLEOTIDE SEQUENCE [LARGE SCALE GENOMIC DNA]</scope>
    <source>
        <strain evidence="8">LA-28</strain>
    </source>
</reference>
<keyword evidence="4 5" id="KW-0472">Membrane</keyword>
<dbReference type="RefSeq" id="WP_116621959.1">
    <property type="nucleotide sequence ID" value="NZ_QURN01000001.1"/>
</dbReference>
<dbReference type="GO" id="GO:0005886">
    <property type="term" value="C:plasma membrane"/>
    <property type="evidence" value="ECO:0007669"/>
    <property type="project" value="InterPro"/>
</dbReference>
<feature type="domain" description="Lipopolysaccharide assembly protein A" evidence="6">
    <location>
        <begin position="44"/>
        <end position="85"/>
    </location>
</feature>
<organism evidence="7 8">
    <name type="scientific">Mesorhizobium denitrificans</name>
    <dbReference type="NCBI Taxonomy" id="2294114"/>
    <lineage>
        <taxon>Bacteria</taxon>
        <taxon>Pseudomonadati</taxon>
        <taxon>Pseudomonadota</taxon>
        <taxon>Alphaproteobacteria</taxon>
        <taxon>Hyphomicrobiales</taxon>
        <taxon>Phyllobacteriaceae</taxon>
        <taxon>Mesorhizobium</taxon>
    </lineage>
</organism>
<gene>
    <name evidence="7" type="ORF">DY251_00905</name>
</gene>
<keyword evidence="2 5" id="KW-0812">Transmembrane</keyword>
<sequence>MLNRLVIVLILVPLAIVLIAFAVANRAAVATTFDPFNPGNPALTVQWPLFVVLFIAFALGLVIGGIATWIGQSRYRKLAKQRGIEAEALKQSQARMLKTVPQQSSLSRPAA</sequence>
<keyword evidence="1" id="KW-1003">Cell membrane</keyword>
<dbReference type="Proteomes" id="UP000262379">
    <property type="component" value="Unassembled WGS sequence"/>
</dbReference>
<comment type="caution">
    <text evidence="7">The sequence shown here is derived from an EMBL/GenBank/DDBJ whole genome shotgun (WGS) entry which is preliminary data.</text>
</comment>
<dbReference type="Pfam" id="PF06305">
    <property type="entry name" value="LapA_dom"/>
    <property type="match status" value="1"/>
</dbReference>
<evidence type="ECO:0000256" key="5">
    <source>
        <dbReference type="SAM" id="Phobius"/>
    </source>
</evidence>
<dbReference type="AlphaFoldDB" id="A0A371XJD1"/>
<evidence type="ECO:0000313" key="8">
    <source>
        <dbReference type="Proteomes" id="UP000262379"/>
    </source>
</evidence>
<name>A0A371XJD1_9HYPH</name>
<evidence type="ECO:0000256" key="1">
    <source>
        <dbReference type="ARBA" id="ARBA00022475"/>
    </source>
</evidence>
<evidence type="ECO:0000256" key="2">
    <source>
        <dbReference type="ARBA" id="ARBA00022692"/>
    </source>
</evidence>
<keyword evidence="8" id="KW-1185">Reference proteome</keyword>
<evidence type="ECO:0000256" key="3">
    <source>
        <dbReference type="ARBA" id="ARBA00022989"/>
    </source>
</evidence>
<evidence type="ECO:0000313" key="7">
    <source>
        <dbReference type="EMBL" id="RFC69338.1"/>
    </source>
</evidence>
<protein>
    <submittedName>
        <fullName evidence="7">LapA family protein</fullName>
    </submittedName>
</protein>
<proteinExistence type="predicted"/>
<keyword evidence="3 5" id="KW-1133">Transmembrane helix</keyword>
<accession>A0A371XJD1</accession>
<dbReference type="InterPro" id="IPR010445">
    <property type="entry name" value="LapA_dom"/>
</dbReference>
<feature type="transmembrane region" description="Helical" evidence="5">
    <location>
        <begin position="46"/>
        <end position="70"/>
    </location>
</feature>
<evidence type="ECO:0000256" key="4">
    <source>
        <dbReference type="ARBA" id="ARBA00023136"/>
    </source>
</evidence>
<evidence type="ECO:0000259" key="6">
    <source>
        <dbReference type="Pfam" id="PF06305"/>
    </source>
</evidence>
<dbReference type="EMBL" id="QURN01000001">
    <property type="protein sequence ID" value="RFC69338.1"/>
    <property type="molecule type" value="Genomic_DNA"/>
</dbReference>